<evidence type="ECO:0000313" key="8">
    <source>
        <dbReference type="Proteomes" id="UP000426265"/>
    </source>
</evidence>
<dbReference type="InterPro" id="IPR044961">
    <property type="entry name" value="MS5/SDI1"/>
</dbReference>
<evidence type="ECO:0000256" key="2">
    <source>
        <dbReference type="ARBA" id="ARBA00022737"/>
    </source>
</evidence>
<keyword evidence="2" id="KW-0677">Repeat</keyword>
<keyword evidence="5" id="KW-0539">Nucleus</keyword>
<dbReference type="ExpressionAtlas" id="A0A654G3I2">
    <property type="expression patterns" value="baseline and differential"/>
</dbReference>
<dbReference type="PANTHER" id="PTHR36326:SF2">
    <property type="entry name" value="PROTEIN SULFUR DEFICIENCY-INDUCED 2"/>
    <property type="match status" value="1"/>
</dbReference>
<protein>
    <submittedName>
        <fullName evidence="7">Uncharacterized protein</fullName>
    </submittedName>
</protein>
<dbReference type="Proteomes" id="UP000426265">
    <property type="component" value="Unassembled WGS sequence"/>
</dbReference>
<comment type="subcellular location">
    <subcellularLocation>
        <location evidence="1">Nucleus</location>
    </subcellularLocation>
</comment>
<reference evidence="7 8" key="1">
    <citation type="submission" date="2019-11" db="EMBL/GenBank/DDBJ databases">
        <authorList>
            <person name="Jiao W.-B."/>
            <person name="Schneeberger K."/>
        </authorList>
    </citation>
    <scope>NUCLEOTIDE SEQUENCE [LARGE SCALE GENOMIC DNA]</scope>
    <source>
        <strain evidence="8">cv. An-1</strain>
    </source>
</reference>
<dbReference type="GO" id="GO:0005634">
    <property type="term" value="C:nucleus"/>
    <property type="evidence" value="ECO:0007669"/>
    <property type="project" value="UniProtKB-SubCell"/>
</dbReference>
<gene>
    <name evidence="7" type="ORF">AN1_LOCUS23013</name>
</gene>
<evidence type="ECO:0000256" key="3">
    <source>
        <dbReference type="ARBA" id="ARBA00022803"/>
    </source>
</evidence>
<evidence type="ECO:0000313" key="7">
    <source>
        <dbReference type="EMBL" id="VYS67617.1"/>
    </source>
</evidence>
<dbReference type="AlphaFoldDB" id="A0A654G3I2"/>
<evidence type="ECO:0000256" key="4">
    <source>
        <dbReference type="ARBA" id="ARBA00023054"/>
    </source>
</evidence>
<name>A0A654G3I2_ARATH</name>
<evidence type="ECO:0000256" key="5">
    <source>
        <dbReference type="ARBA" id="ARBA00023242"/>
    </source>
</evidence>
<dbReference type="EMBL" id="CACRSJ010000110">
    <property type="protein sequence ID" value="VYS67617.1"/>
    <property type="molecule type" value="Genomic_DNA"/>
</dbReference>
<organism evidence="7 8">
    <name type="scientific">Arabidopsis thaliana</name>
    <name type="common">Mouse-ear cress</name>
    <dbReference type="NCBI Taxonomy" id="3702"/>
    <lineage>
        <taxon>Eukaryota</taxon>
        <taxon>Viridiplantae</taxon>
        <taxon>Streptophyta</taxon>
        <taxon>Embryophyta</taxon>
        <taxon>Tracheophyta</taxon>
        <taxon>Spermatophyta</taxon>
        <taxon>Magnoliopsida</taxon>
        <taxon>eudicotyledons</taxon>
        <taxon>Gunneridae</taxon>
        <taxon>Pentapetalae</taxon>
        <taxon>rosids</taxon>
        <taxon>malvids</taxon>
        <taxon>Brassicales</taxon>
        <taxon>Brassicaceae</taxon>
        <taxon>Camelineae</taxon>
        <taxon>Arabidopsis</taxon>
    </lineage>
</organism>
<evidence type="ECO:0000256" key="6">
    <source>
        <dbReference type="SAM" id="MobiDB-lite"/>
    </source>
</evidence>
<evidence type="ECO:0000256" key="1">
    <source>
        <dbReference type="ARBA" id="ARBA00004123"/>
    </source>
</evidence>
<dbReference type="PANTHER" id="PTHR36326">
    <property type="entry name" value="PROTEIN POLLENLESS 3-LIKE 2"/>
    <property type="match status" value="1"/>
</dbReference>
<keyword evidence="4" id="KW-0175">Coiled coil</keyword>
<sequence>MICDLPKHEQDSLKEATVDDAVVVVGGRREVGYGGCDGGSNWRLYLLWKEFDVVSLFFCNNKLESHISYGQAQESLENVLIDLYKKGGRTEEQVELLKLQLWMIYQEEAFNGKPAKIARSHGRKFQVTVEKETSRMLLKPCIGNSSDRARCKQGLFKYIQNQSLLKVDESDDEPLDTKQISSLNLFQQDFDVEGLLIICGKSLDGDEDDDGDYMNAVSHGHSKASSIFKSKKSKASL</sequence>
<feature type="region of interest" description="Disordered" evidence="6">
    <location>
        <begin position="213"/>
        <end position="237"/>
    </location>
</feature>
<keyword evidence="3" id="KW-0802">TPR repeat</keyword>
<proteinExistence type="predicted"/>
<accession>A0A654G3I2</accession>